<keyword evidence="3" id="KW-1185">Reference proteome</keyword>
<comment type="caution">
    <text evidence="2">The sequence shown here is derived from an EMBL/GenBank/DDBJ whole genome shotgun (WGS) entry which is preliminary data.</text>
</comment>
<dbReference type="EMBL" id="CALNXK010000036">
    <property type="protein sequence ID" value="CAH3121921.1"/>
    <property type="molecule type" value="Genomic_DNA"/>
</dbReference>
<evidence type="ECO:0000256" key="1">
    <source>
        <dbReference type="SAM" id="Coils"/>
    </source>
</evidence>
<evidence type="ECO:0000313" key="3">
    <source>
        <dbReference type="Proteomes" id="UP001159405"/>
    </source>
</evidence>
<protein>
    <submittedName>
        <fullName evidence="2">Uncharacterized protein</fullName>
    </submittedName>
</protein>
<name>A0ABN8NTN9_9CNID</name>
<dbReference type="Proteomes" id="UP001159405">
    <property type="component" value="Unassembled WGS sequence"/>
</dbReference>
<accession>A0ABN8NTN9</accession>
<keyword evidence="1" id="KW-0175">Coiled coil</keyword>
<feature type="coiled-coil region" evidence="1">
    <location>
        <begin position="32"/>
        <end position="59"/>
    </location>
</feature>
<evidence type="ECO:0000313" key="2">
    <source>
        <dbReference type="EMBL" id="CAH3121921.1"/>
    </source>
</evidence>
<proteinExistence type="predicted"/>
<sequence length="235" mass="26362">ITGKDQLTFGIVPLDAQYRSSQSAKSVYPLAIANCKENRDDLKKLLHNLNKQKDKLKKMGITVDGKHYRVQFKVTLDYKGLVLLMAKIEDEDFLLGGRGLCVEFCIFCFTLRACDCDLGRHEVCLEHFLQTKANIGGFRGLREDLTCILDEELSSMSLCALHCEMRNTQQLLKSIGLLAYEIGSLEDCNQKLSEYGPANFKADRITVKLRPGQQVAPERNNISFASCSGKSSLED</sequence>
<organism evidence="2 3">
    <name type="scientific">Porites lobata</name>
    <dbReference type="NCBI Taxonomy" id="104759"/>
    <lineage>
        <taxon>Eukaryota</taxon>
        <taxon>Metazoa</taxon>
        <taxon>Cnidaria</taxon>
        <taxon>Anthozoa</taxon>
        <taxon>Hexacorallia</taxon>
        <taxon>Scleractinia</taxon>
        <taxon>Fungiina</taxon>
        <taxon>Poritidae</taxon>
        <taxon>Porites</taxon>
    </lineage>
</organism>
<reference evidence="2 3" key="1">
    <citation type="submission" date="2022-05" db="EMBL/GenBank/DDBJ databases">
        <authorList>
            <consortium name="Genoscope - CEA"/>
            <person name="William W."/>
        </authorList>
    </citation>
    <scope>NUCLEOTIDE SEQUENCE [LARGE SCALE GENOMIC DNA]</scope>
</reference>
<feature type="non-terminal residue" evidence="2">
    <location>
        <position position="1"/>
    </location>
</feature>
<gene>
    <name evidence="2" type="ORF">PLOB_00028988</name>
</gene>